<feature type="transmembrane region" description="Helical" evidence="11">
    <location>
        <begin position="169"/>
        <end position="188"/>
    </location>
</feature>
<evidence type="ECO:0000313" key="13">
    <source>
        <dbReference type="Ensembl" id="ENSDARP00000073848"/>
    </source>
</evidence>
<keyword evidence="6 11" id="KW-1133">Transmembrane helix</keyword>
<evidence type="ECO:0000256" key="9">
    <source>
        <dbReference type="PROSITE-ProRule" id="PRU00175"/>
    </source>
</evidence>
<protein>
    <recommendedName>
        <fullName evidence="8">RING finger protein 145</fullName>
    </recommendedName>
</protein>
<accession>A0A8M1Q222</accession>
<dbReference type="GO" id="GO:0061630">
    <property type="term" value="F:ubiquitin protein ligase activity"/>
    <property type="evidence" value="ECO:0000318"/>
    <property type="project" value="GO_Central"/>
</dbReference>
<dbReference type="EMBL" id="CR559945">
    <property type="status" value="NOT_ANNOTATED_CDS"/>
    <property type="molecule type" value="Genomic_DNA"/>
</dbReference>
<gene>
    <name evidence="13 15 16" type="primary">zmp:0000000662</name>
</gene>
<evidence type="ECO:0000259" key="12">
    <source>
        <dbReference type="PROSITE" id="PS50089"/>
    </source>
</evidence>
<dbReference type="GeneID" id="100002825"/>
<evidence type="ECO:0000256" key="1">
    <source>
        <dbReference type="ARBA" id="ARBA00004141"/>
    </source>
</evidence>
<dbReference type="CTD" id="100002825"/>
<name>E7F675_DANRE</name>
<feature type="transmembrane region" description="Helical" evidence="11">
    <location>
        <begin position="272"/>
        <end position="294"/>
    </location>
</feature>
<keyword evidence="14" id="KW-1185">Reference proteome</keyword>
<dbReference type="ZFIN" id="ZDB-GENE-130530-665">
    <property type="gene designation" value="zmp:0000000662"/>
</dbReference>
<dbReference type="GO" id="GO:0036503">
    <property type="term" value="P:ERAD pathway"/>
    <property type="evidence" value="ECO:0000318"/>
    <property type="project" value="GO_Central"/>
</dbReference>
<evidence type="ECO:0000256" key="6">
    <source>
        <dbReference type="ARBA" id="ARBA00022989"/>
    </source>
</evidence>
<evidence type="ECO:0000256" key="2">
    <source>
        <dbReference type="ARBA" id="ARBA00022692"/>
    </source>
</evidence>
<dbReference type="STRING" id="7955.ENSDARP00000073848"/>
<keyword evidence="3" id="KW-0479">Metal-binding</keyword>
<dbReference type="GeneTree" id="ENSGT00940000165044"/>
<dbReference type="GO" id="GO:0043161">
    <property type="term" value="P:proteasome-mediated ubiquitin-dependent protein catabolic process"/>
    <property type="evidence" value="ECO:0000318"/>
    <property type="project" value="GO_Central"/>
</dbReference>
<proteinExistence type="predicted"/>
<dbReference type="Gene3D" id="3.30.40.10">
    <property type="entry name" value="Zinc/RING finger domain, C3HC4 (zinc finger)"/>
    <property type="match status" value="1"/>
</dbReference>
<reference evidence="13 14" key="2">
    <citation type="journal article" date="2013" name="Nature">
        <title>The zebrafish reference genome sequence and its relationship to the human genome.</title>
        <authorList>
            <consortium name="Genome Reference Consortium Zebrafish"/>
            <person name="Howe K."/>
            <person name="Clark M.D."/>
            <person name="Torroja C.F."/>
            <person name="Torrance J."/>
            <person name="Berthelot C."/>
            <person name="Muffato M."/>
            <person name="Collins J.E."/>
            <person name="Humphray S."/>
            <person name="McLaren K."/>
            <person name="Matthews L."/>
            <person name="McLaren S."/>
            <person name="Sealy I."/>
            <person name="Caccamo M."/>
            <person name="Churcher C."/>
            <person name="Scott C."/>
            <person name="Barrett J.C."/>
            <person name="Koch R."/>
            <person name="Rauch G.J."/>
            <person name="White S."/>
            <person name="Chow W."/>
            <person name="Kilian B."/>
            <person name="Quintais L.T."/>
            <person name="Guerra-Assuncao J.A."/>
            <person name="Zhou Y."/>
            <person name="Gu Y."/>
            <person name="Yen J."/>
            <person name="Vogel J.H."/>
            <person name="Eyre T."/>
            <person name="Redmond S."/>
            <person name="Banerjee R."/>
            <person name="Chi J."/>
            <person name="Fu B."/>
            <person name="Langley E."/>
            <person name="Maguire S.F."/>
            <person name="Laird G.K."/>
            <person name="Lloyd D."/>
            <person name="Kenyon E."/>
            <person name="Donaldson S."/>
            <person name="Sehra H."/>
            <person name="Almeida-King J."/>
            <person name="Loveland J."/>
            <person name="Trevanion S."/>
            <person name="Jones M."/>
            <person name="Quail M."/>
            <person name="Willey D."/>
            <person name="Hunt A."/>
            <person name="Burton J."/>
            <person name="Sims S."/>
            <person name="McLay K."/>
            <person name="Plumb B."/>
            <person name="Davis J."/>
            <person name="Clee C."/>
            <person name="Oliver K."/>
            <person name="Clark R."/>
            <person name="Riddle C."/>
            <person name="Elliot D."/>
            <person name="Eliott D."/>
            <person name="Threadgold G."/>
            <person name="Harden G."/>
            <person name="Ware D."/>
            <person name="Begum S."/>
            <person name="Mortimore B."/>
            <person name="Mortimer B."/>
            <person name="Kerry G."/>
            <person name="Heath P."/>
            <person name="Phillimore B."/>
            <person name="Tracey A."/>
            <person name="Corby N."/>
            <person name="Dunn M."/>
            <person name="Johnson C."/>
            <person name="Wood J."/>
            <person name="Clark S."/>
            <person name="Pelan S."/>
            <person name="Griffiths G."/>
            <person name="Smith M."/>
            <person name="Glithero R."/>
            <person name="Howden P."/>
            <person name="Barker N."/>
            <person name="Lloyd C."/>
            <person name="Stevens C."/>
            <person name="Harley J."/>
            <person name="Holt K."/>
            <person name="Panagiotidis G."/>
            <person name="Lovell J."/>
            <person name="Beasley H."/>
            <person name="Henderson C."/>
            <person name="Gordon D."/>
            <person name="Auger K."/>
            <person name="Wright D."/>
            <person name="Collins J."/>
            <person name="Raisen C."/>
            <person name="Dyer L."/>
            <person name="Leung K."/>
            <person name="Robertson L."/>
            <person name="Ambridge K."/>
            <person name="Leongamornlert D."/>
            <person name="McGuire S."/>
            <person name="Gilderthorp R."/>
            <person name="Griffiths C."/>
            <person name="Manthravadi D."/>
            <person name="Nichol S."/>
            <person name="Barker G."/>
            <person name="Whitehead S."/>
            <person name="Kay M."/>
            <person name="Brown J."/>
            <person name="Murnane C."/>
            <person name="Gray E."/>
            <person name="Humphries M."/>
            <person name="Sycamore N."/>
            <person name="Barker D."/>
            <person name="Saunders D."/>
            <person name="Wallis J."/>
            <person name="Babbage A."/>
            <person name="Hammond S."/>
            <person name="Mashreghi-Mohammadi M."/>
            <person name="Barr L."/>
            <person name="Martin S."/>
            <person name="Wray P."/>
            <person name="Ellington A."/>
            <person name="Matthews N."/>
            <person name="Ellwood M."/>
            <person name="Woodmansey R."/>
            <person name="Clark G."/>
            <person name="Cooper J."/>
            <person name="Cooper J."/>
            <person name="Tromans A."/>
            <person name="Grafham D."/>
            <person name="Skuce C."/>
            <person name="Pandian R."/>
            <person name="Andrews R."/>
            <person name="Harrison E."/>
            <person name="Kimberley A."/>
            <person name="Garnett J."/>
            <person name="Fosker N."/>
            <person name="Hall R."/>
            <person name="Garner P."/>
            <person name="Kelly D."/>
            <person name="Bird C."/>
            <person name="Palmer S."/>
            <person name="Gehring I."/>
            <person name="Berger A."/>
            <person name="Dooley C.M."/>
            <person name="Ersan-Urun Z."/>
            <person name="Eser C."/>
            <person name="Geiger H."/>
            <person name="Geisler M."/>
            <person name="Karotki L."/>
            <person name="Kirn A."/>
            <person name="Konantz J."/>
            <person name="Konantz M."/>
            <person name="Oberlander M."/>
            <person name="Rudolph-Geiger S."/>
            <person name="Teucke M."/>
            <person name="Lanz C."/>
            <person name="Raddatz G."/>
            <person name="Osoegawa K."/>
            <person name="Zhu B."/>
            <person name="Rapp A."/>
            <person name="Widaa S."/>
            <person name="Langford C."/>
            <person name="Yang F."/>
            <person name="Schuster S.C."/>
            <person name="Carter N.P."/>
            <person name="Harrow J."/>
            <person name="Ning Z."/>
            <person name="Herrero J."/>
            <person name="Searle S.M."/>
            <person name="Enright A."/>
            <person name="Geisler R."/>
            <person name="Plasterk R.H."/>
            <person name="Lee C."/>
            <person name="Westerfield M."/>
            <person name="de Jong P.J."/>
            <person name="Zon L.I."/>
            <person name="Postlethwait J.H."/>
            <person name="Nusslein-Volhard C."/>
            <person name="Hubbard T.J."/>
            <person name="Roest Crollius H."/>
            <person name="Rogers J."/>
            <person name="Stemple D.L."/>
        </authorList>
    </citation>
    <scope>NUCLEOTIDE SEQUENCE [LARGE SCALE GENOMIC DNA]</scope>
    <source>
        <strain evidence="13">Tuebingen</strain>
    </source>
</reference>
<dbReference type="PhylomeDB" id="E7F675"/>
<dbReference type="FunFam" id="3.30.40.10:FF:000145">
    <property type="entry name" value="RING finger protein 145"/>
    <property type="match status" value="1"/>
</dbReference>
<dbReference type="InterPro" id="IPR025754">
    <property type="entry name" value="TRC8_N_dom"/>
</dbReference>
<organism evidence="13">
    <name type="scientific">Danio rerio</name>
    <name type="common">Zebrafish</name>
    <name type="synonym">Brachydanio rerio</name>
    <dbReference type="NCBI Taxonomy" id="7955"/>
    <lineage>
        <taxon>Eukaryota</taxon>
        <taxon>Metazoa</taxon>
        <taxon>Chordata</taxon>
        <taxon>Craniata</taxon>
        <taxon>Vertebrata</taxon>
        <taxon>Euteleostomi</taxon>
        <taxon>Actinopterygii</taxon>
        <taxon>Neopterygii</taxon>
        <taxon>Teleostei</taxon>
        <taxon>Ostariophysi</taxon>
        <taxon>Cypriniformes</taxon>
        <taxon>Danionidae</taxon>
        <taxon>Danioninae</taxon>
        <taxon>Danio</taxon>
    </lineage>
</organism>
<evidence type="ECO:0000256" key="5">
    <source>
        <dbReference type="ARBA" id="ARBA00022833"/>
    </source>
</evidence>
<dbReference type="Proteomes" id="UP000000437">
    <property type="component" value="Chromosome 13"/>
</dbReference>
<keyword evidence="4 9" id="KW-0863">Zinc-finger</keyword>
<evidence type="ECO:0000256" key="11">
    <source>
        <dbReference type="SAM" id="Phobius"/>
    </source>
</evidence>
<dbReference type="InterPro" id="IPR050731">
    <property type="entry name" value="HRD1_E3_ubiq-ligases"/>
</dbReference>
<comment type="subcellular location">
    <subcellularLocation>
        <location evidence="1">Membrane</location>
        <topology evidence="1">Multi-pass membrane protein</topology>
    </subcellularLocation>
</comment>
<dbReference type="GO" id="GO:0008270">
    <property type="term" value="F:zinc ion binding"/>
    <property type="evidence" value="ECO:0007669"/>
    <property type="project" value="UniProtKB-KW"/>
</dbReference>
<feature type="transmembrane region" description="Helical" evidence="11">
    <location>
        <begin position="375"/>
        <end position="393"/>
    </location>
</feature>
<dbReference type="CDD" id="cd16476">
    <property type="entry name" value="RING-H2_RNF139-like"/>
    <property type="match status" value="1"/>
</dbReference>
<evidence type="ECO:0000313" key="16">
    <source>
        <dbReference type="ZFIN" id="ZDB-GENE-130530-665"/>
    </source>
</evidence>
<accession>E7F675</accession>
<feature type="compositionally biased region" description="Acidic residues" evidence="10">
    <location>
        <begin position="596"/>
        <end position="640"/>
    </location>
</feature>
<dbReference type="GO" id="GO:0016020">
    <property type="term" value="C:membrane"/>
    <property type="evidence" value="ECO:0007669"/>
    <property type="project" value="UniProtKB-SubCell"/>
</dbReference>
<reference evidence="13" key="1">
    <citation type="submission" date="2011-06" db="UniProtKB">
        <authorList>
            <consortium name="Ensembl"/>
        </authorList>
    </citation>
    <scope>IDENTIFICATION</scope>
    <source>
        <strain evidence="13">Tuebingen</strain>
    </source>
</reference>
<dbReference type="Pfam" id="PF13705">
    <property type="entry name" value="TRC8_N"/>
    <property type="match status" value="1"/>
</dbReference>
<dbReference type="PaxDb" id="7955-ENSDARP00000073848"/>
<dbReference type="PROSITE" id="PS50089">
    <property type="entry name" value="ZF_RING_2"/>
    <property type="match status" value="1"/>
</dbReference>
<dbReference type="Bgee" id="ENSDARG00000056829">
    <property type="expression patterns" value="Expressed in blastula and 22 other cell types or tissues"/>
</dbReference>
<keyword evidence="2 11" id="KW-0812">Transmembrane</keyword>
<dbReference type="PANTHER" id="PTHR22763">
    <property type="entry name" value="RING ZINC FINGER PROTEIN"/>
    <property type="match status" value="1"/>
</dbReference>
<dbReference type="eggNOG" id="KOG0802">
    <property type="taxonomic scope" value="Eukaryota"/>
</dbReference>
<evidence type="ECO:0000256" key="3">
    <source>
        <dbReference type="ARBA" id="ARBA00022723"/>
    </source>
</evidence>
<dbReference type="GO" id="GO:0012505">
    <property type="term" value="C:endomembrane system"/>
    <property type="evidence" value="ECO:0000318"/>
    <property type="project" value="GO_Central"/>
</dbReference>
<dbReference type="HOGENOM" id="CLU_016467_1_0_1"/>
<reference evidence="15" key="3">
    <citation type="submission" date="2025-04" db="UniProtKB">
        <authorList>
            <consortium name="RefSeq"/>
        </authorList>
    </citation>
    <scope>IDENTIFICATION</scope>
    <source>
        <strain evidence="15">Tuebingen</strain>
    </source>
</reference>
<feature type="region of interest" description="Disordered" evidence="10">
    <location>
        <begin position="576"/>
        <end position="700"/>
    </location>
</feature>
<dbReference type="OMA" id="SPWKHFR"/>
<evidence type="ECO:0000256" key="7">
    <source>
        <dbReference type="ARBA" id="ARBA00023136"/>
    </source>
</evidence>
<dbReference type="OrthoDB" id="4752984at2759"/>
<dbReference type="PANTHER" id="PTHR22763:SF164">
    <property type="entry name" value="RING FINGER PROTEIN 145-LIKE"/>
    <property type="match status" value="1"/>
</dbReference>
<dbReference type="SMART" id="SM00184">
    <property type="entry name" value="RING"/>
    <property type="match status" value="1"/>
</dbReference>
<dbReference type="InterPro" id="IPR013083">
    <property type="entry name" value="Znf_RING/FYVE/PHD"/>
</dbReference>
<dbReference type="AlphaFoldDB" id="E7F675"/>
<evidence type="ECO:0000256" key="8">
    <source>
        <dbReference type="ARBA" id="ARBA00035709"/>
    </source>
</evidence>
<keyword evidence="7 11" id="KW-0472">Membrane</keyword>
<dbReference type="GlyGen" id="E7F675">
    <property type="glycosylation" value="1 site"/>
</dbReference>
<sequence>MPRLEEVANVVLRVPSILVLDMLYKCDIDSFTDHLKARTEDMLFKYKYVIWNIYYLGHIVSVVVLLLPLGHIIQLYLHVLCALLLYMGHQIVRDYVKGEAQYGYEGVLFLDSPALNRFVTALTSQIIVSTLCAFLMRTQRVWLFSAHLLPLLARAVSVPLNWLLTLSSVSMMITGAEVAIFLLANFFVPYRLARTTYREIMDIEVTELYRLMAVGVSLWHGFAVPVLFSVFWFVLFGVQLITNFGTITAVQQGPLLYLLTSVSECCASPYSLLGLTFVVSYTALGLLSLCKFYLGGFNALQNHNVMHRGVTEGVTLLLLALQTGLLDMAALQRCFLLFIILFIVLTSTLQSMSEITEPVVLGLGASRNRSVWKHLRGLSMCGFLLLFPGFMAYKISQFFNMDFWLLILVSSCMLTSLQVTGTLLIYSLFMVEVWRGSALPGLDEIVYYVNGVCRVLEFAVAVCVVAYGAWESLWGEWSWMGASVIIIHSYCNVWLRAQAGWKSFLLRQEAARKINILPKASAEQLQDHNDVCAICFQDMTSAVITYCGHFFHGNCLRKWLYVQETCPMCHTSIKPTASPAAPADEAQPAQPNSPPAEEEPPPENHEEEEEQRDDDDDDDDDDVDDGEDDGDSSPETSCEESESKYSRRKDSLQHLHCEANGDSQGVADAVPSCSSDEDSKVSLQEPGKERARNINLAREA</sequence>
<dbReference type="SMART" id="SM00744">
    <property type="entry name" value="RINGv"/>
    <property type="match status" value="1"/>
</dbReference>
<dbReference type="AGR" id="ZFIN:ZDB-GENE-130530-665"/>
<feature type="transmembrane region" description="Helical" evidence="11">
    <location>
        <begin position="114"/>
        <end position="134"/>
    </location>
</feature>
<dbReference type="Ensembl" id="ENSDART00000079392.6">
    <property type="protein sequence ID" value="ENSDARP00000073848.4"/>
    <property type="gene ID" value="ENSDARG00000056829.6"/>
</dbReference>
<evidence type="ECO:0000313" key="14">
    <source>
        <dbReference type="Proteomes" id="UP000000437"/>
    </source>
</evidence>
<feature type="transmembrane region" description="Helical" evidence="11">
    <location>
        <begin position="405"/>
        <end position="433"/>
    </location>
</feature>
<evidence type="ECO:0000256" key="10">
    <source>
        <dbReference type="SAM" id="MobiDB-lite"/>
    </source>
</evidence>
<feature type="compositionally biased region" description="Basic and acidic residues" evidence="10">
    <location>
        <begin position="641"/>
        <end position="659"/>
    </location>
</feature>
<dbReference type="KEGG" id="dre:100002825"/>
<keyword evidence="5" id="KW-0862">Zinc</keyword>
<feature type="transmembrane region" description="Helical" evidence="11">
    <location>
        <begin position="48"/>
        <end position="68"/>
    </location>
</feature>
<dbReference type="InterPro" id="IPR011016">
    <property type="entry name" value="Znf_RING-CH"/>
</dbReference>
<evidence type="ECO:0000256" key="4">
    <source>
        <dbReference type="ARBA" id="ARBA00022771"/>
    </source>
</evidence>
<dbReference type="SUPFAM" id="SSF57850">
    <property type="entry name" value="RING/U-box"/>
    <property type="match status" value="1"/>
</dbReference>
<dbReference type="Pfam" id="PF13639">
    <property type="entry name" value="zf-RING_2"/>
    <property type="match status" value="1"/>
</dbReference>
<dbReference type="RefSeq" id="XP_001342512.2">
    <property type="nucleotide sequence ID" value="XM_001342476.9"/>
</dbReference>
<feature type="compositionally biased region" description="Low complexity" evidence="10">
    <location>
        <begin position="576"/>
        <end position="590"/>
    </location>
</feature>
<feature type="domain" description="RING-type" evidence="12">
    <location>
        <begin position="532"/>
        <end position="570"/>
    </location>
</feature>
<feature type="transmembrane region" description="Helical" evidence="11">
    <location>
        <begin position="208"/>
        <end position="234"/>
    </location>
</feature>
<dbReference type="InterPro" id="IPR001841">
    <property type="entry name" value="Znf_RING"/>
</dbReference>
<feature type="compositionally biased region" description="Basic and acidic residues" evidence="10">
    <location>
        <begin position="686"/>
        <end position="700"/>
    </location>
</feature>
<feature type="transmembrane region" description="Helical" evidence="11">
    <location>
        <begin position="141"/>
        <end position="163"/>
    </location>
</feature>
<evidence type="ECO:0000313" key="15">
    <source>
        <dbReference type="RefSeq" id="XP_001342512.2"/>
    </source>
</evidence>